<comment type="caution">
    <text evidence="1">The sequence shown here is derived from an EMBL/GenBank/DDBJ whole genome shotgun (WGS) entry which is preliminary data.</text>
</comment>
<sequence>MILLEDSQHDRFEQLKAFDDTKLGVKGLVDAAANGSVAIPNIFIRPPDELVEDLELAGTSLQVPVIDLNGVDDKGGSPREKIVQEVKHASEKWGFFQVVNHGIPIKVLQEMLNGIREFNEKDIEVKKNYYSRDPEKLVKFNSNYDLYMSRSANWRDTLVIDMLNTYDVDPQDLPSVCRSNMILLEDSQHDRFEQLKAFDDTKLGVKGLVDAAANGSVAIPNIFIRPPDELVEDLELAGTSLQVPVIDLNGVDDKGGSPREKIFNEKDIEVKKNYYSRDPEKLVKFNSNYDLYMSRSANWRDTLVIDMLNTYDVDPQDLPSVCRDATVDYLNHLKKVVDTLFELLSEALGLETNHLNGLECGKGRSLACNYYPACPMPDQTLGISKHTDASFITVLLQDEVGGLQVLHENQWADVKPILGALIVNIGDLLQILSNDKFKSVIHRAHGDVSRTRTSVACFLDGVSTPPKVYGPIEELITKESPLMYTEFTVRDYIIKFFSRGLDEKSGLNHVRI</sequence>
<evidence type="ECO:0000313" key="1">
    <source>
        <dbReference type="EMBL" id="KAI3707473.1"/>
    </source>
</evidence>
<protein>
    <submittedName>
        <fullName evidence="1">Uncharacterized protein</fullName>
    </submittedName>
</protein>
<organism evidence="1 2">
    <name type="scientific">Arctium lappa</name>
    <name type="common">Greater burdock</name>
    <name type="synonym">Lappa major</name>
    <dbReference type="NCBI Taxonomy" id="4217"/>
    <lineage>
        <taxon>Eukaryota</taxon>
        <taxon>Viridiplantae</taxon>
        <taxon>Streptophyta</taxon>
        <taxon>Embryophyta</taxon>
        <taxon>Tracheophyta</taxon>
        <taxon>Spermatophyta</taxon>
        <taxon>Magnoliopsida</taxon>
        <taxon>eudicotyledons</taxon>
        <taxon>Gunneridae</taxon>
        <taxon>Pentapetalae</taxon>
        <taxon>asterids</taxon>
        <taxon>campanulids</taxon>
        <taxon>Asterales</taxon>
        <taxon>Asteraceae</taxon>
        <taxon>Carduoideae</taxon>
        <taxon>Cardueae</taxon>
        <taxon>Arctiinae</taxon>
        <taxon>Arctium</taxon>
    </lineage>
</organism>
<evidence type="ECO:0000313" key="2">
    <source>
        <dbReference type="Proteomes" id="UP001055879"/>
    </source>
</evidence>
<reference evidence="1 2" key="2">
    <citation type="journal article" date="2022" name="Mol. Ecol. Resour.">
        <title>The genomes of chicory, endive, great burdock and yacon provide insights into Asteraceae paleo-polyploidization history and plant inulin production.</title>
        <authorList>
            <person name="Fan W."/>
            <person name="Wang S."/>
            <person name="Wang H."/>
            <person name="Wang A."/>
            <person name="Jiang F."/>
            <person name="Liu H."/>
            <person name="Zhao H."/>
            <person name="Xu D."/>
            <person name="Zhang Y."/>
        </authorList>
    </citation>
    <scope>NUCLEOTIDE SEQUENCE [LARGE SCALE GENOMIC DNA]</scope>
    <source>
        <strain evidence="2">cv. Niubang</strain>
    </source>
</reference>
<proteinExistence type="predicted"/>
<keyword evidence="2" id="KW-1185">Reference proteome</keyword>
<name>A0ACB9AC97_ARCLA</name>
<reference evidence="2" key="1">
    <citation type="journal article" date="2022" name="Mol. Ecol. Resour.">
        <title>The genomes of chicory, endive, great burdock and yacon provide insights into Asteraceae palaeo-polyploidization history and plant inulin production.</title>
        <authorList>
            <person name="Fan W."/>
            <person name="Wang S."/>
            <person name="Wang H."/>
            <person name="Wang A."/>
            <person name="Jiang F."/>
            <person name="Liu H."/>
            <person name="Zhao H."/>
            <person name="Xu D."/>
            <person name="Zhang Y."/>
        </authorList>
    </citation>
    <scope>NUCLEOTIDE SEQUENCE [LARGE SCALE GENOMIC DNA]</scope>
    <source>
        <strain evidence="2">cv. Niubang</strain>
    </source>
</reference>
<gene>
    <name evidence="1" type="ORF">L6452_26028</name>
</gene>
<dbReference type="Proteomes" id="UP001055879">
    <property type="component" value="Linkage Group LG08"/>
</dbReference>
<dbReference type="EMBL" id="CM042054">
    <property type="protein sequence ID" value="KAI3707473.1"/>
    <property type="molecule type" value="Genomic_DNA"/>
</dbReference>
<accession>A0ACB9AC97</accession>